<comment type="caution">
    <text evidence="3">The sequence shown here is derived from an EMBL/GenBank/DDBJ whole genome shotgun (WGS) entry which is preliminary data.</text>
</comment>
<dbReference type="RefSeq" id="WP_069939117.1">
    <property type="nucleotide sequence ID" value="NZ_MAMP01000022.1"/>
</dbReference>
<evidence type="ECO:0000313" key="4">
    <source>
        <dbReference type="Proteomes" id="UP000095658"/>
    </source>
</evidence>
<evidence type="ECO:0000313" key="3">
    <source>
        <dbReference type="EMBL" id="OES44526.1"/>
    </source>
</evidence>
<dbReference type="Gene3D" id="3.40.1550.10">
    <property type="entry name" value="CheC-like"/>
    <property type="match status" value="1"/>
</dbReference>
<dbReference type="Pfam" id="PF13690">
    <property type="entry name" value="CheX"/>
    <property type="match status" value="1"/>
</dbReference>
<feature type="domain" description="Chemotaxis phosphatase CheX-like" evidence="2">
    <location>
        <begin position="49"/>
        <end position="126"/>
    </location>
</feature>
<accession>A0A1E7DN69</accession>
<name>A0A1E7DN69_9BACI</name>
<evidence type="ECO:0000256" key="1">
    <source>
        <dbReference type="ARBA" id="ARBA00022500"/>
    </source>
</evidence>
<reference evidence="3 4" key="1">
    <citation type="submission" date="2016-06" db="EMBL/GenBank/DDBJ databases">
        <title>Domibacillus iocasae genome sequencing.</title>
        <authorList>
            <person name="Verma A."/>
            <person name="Pal Y."/>
            <person name="Ojha A.K."/>
            <person name="Krishnamurthi S."/>
        </authorList>
    </citation>
    <scope>NUCLEOTIDE SEQUENCE [LARGE SCALE GENOMIC DNA]</scope>
    <source>
        <strain evidence="3 4">DSM 29979</strain>
    </source>
</reference>
<proteinExistence type="predicted"/>
<evidence type="ECO:0000259" key="2">
    <source>
        <dbReference type="Pfam" id="PF13690"/>
    </source>
</evidence>
<dbReference type="SUPFAM" id="SSF103039">
    <property type="entry name" value="CheC-like"/>
    <property type="match status" value="1"/>
</dbReference>
<organism evidence="3 4">
    <name type="scientific">Domibacillus iocasae</name>
    <dbReference type="NCBI Taxonomy" id="1714016"/>
    <lineage>
        <taxon>Bacteria</taxon>
        <taxon>Bacillati</taxon>
        <taxon>Bacillota</taxon>
        <taxon>Bacilli</taxon>
        <taxon>Bacillales</taxon>
        <taxon>Bacillaceae</taxon>
        <taxon>Domibacillus</taxon>
    </lineage>
</organism>
<dbReference type="GO" id="GO:0006935">
    <property type="term" value="P:chemotaxis"/>
    <property type="evidence" value="ECO:0007669"/>
    <property type="project" value="UniProtKB-KW"/>
</dbReference>
<dbReference type="STRING" id="1714016.BA724_09655"/>
<dbReference type="OrthoDB" id="9788100at2"/>
<dbReference type="InterPro" id="IPR038756">
    <property type="entry name" value="CheX-like"/>
</dbReference>
<keyword evidence="4" id="KW-1185">Reference proteome</keyword>
<dbReference type="AlphaFoldDB" id="A0A1E7DN69"/>
<dbReference type="CDD" id="cd17906">
    <property type="entry name" value="CheX"/>
    <property type="match status" value="1"/>
</dbReference>
<protein>
    <submittedName>
        <fullName evidence="3">Chemotaxis protein CheX</fullName>
    </submittedName>
</protein>
<keyword evidence="1" id="KW-0145">Chemotaxis</keyword>
<dbReference type="EMBL" id="MAMP01000022">
    <property type="protein sequence ID" value="OES44526.1"/>
    <property type="molecule type" value="Genomic_DNA"/>
</dbReference>
<gene>
    <name evidence="3" type="ORF">BA724_09655</name>
</gene>
<dbReference type="InterPro" id="IPR028976">
    <property type="entry name" value="CheC-like_sf"/>
</dbReference>
<sequence>MGNVQQDQNSIVKEVLNCTVDAMKAIIPVELTVGRPTLLNGSFDHHEIGVFIGITGDLPGRIILDGSEEAFASLGTKMFGMPIEGAMVESFAGEVVNMIAGNMGVALSAKGITIDITPPTIIVGNSKISGFKQAVELPLSFEGAGEYRLVLNIDKGA</sequence>
<dbReference type="PANTHER" id="PTHR39452">
    <property type="entry name" value="CHEY-P PHOSPHATASE CHEX"/>
    <property type="match status" value="1"/>
</dbReference>
<dbReference type="InterPro" id="IPR028051">
    <property type="entry name" value="CheX-like_dom"/>
</dbReference>
<dbReference type="Proteomes" id="UP000095658">
    <property type="component" value="Unassembled WGS sequence"/>
</dbReference>
<dbReference type="PANTHER" id="PTHR39452:SF1">
    <property type="entry name" value="CHEY-P PHOSPHATASE CHEX"/>
    <property type="match status" value="1"/>
</dbReference>